<dbReference type="HOGENOM" id="CLU_060552_1_0_9"/>
<dbReference type="PANTHER" id="PTHR10885:SF0">
    <property type="entry name" value="ISOPENTENYL-DIPHOSPHATE DELTA-ISOMERASE"/>
    <property type="match status" value="1"/>
</dbReference>
<dbReference type="CDD" id="cd04692">
    <property type="entry name" value="NUDIX_Hydrolase"/>
    <property type="match status" value="1"/>
</dbReference>
<protein>
    <submittedName>
        <fullName evidence="2">NUDIX hydrolase</fullName>
    </submittedName>
</protein>
<dbReference type="Proteomes" id="UP000005439">
    <property type="component" value="Chromosome"/>
</dbReference>
<dbReference type="PROSITE" id="PS51462">
    <property type="entry name" value="NUDIX"/>
    <property type="match status" value="1"/>
</dbReference>
<feature type="domain" description="Nudix hydrolase" evidence="1">
    <location>
        <begin position="27"/>
        <end position="166"/>
    </location>
</feature>
<sequence length="205" mass="23556">MEWLDIYDENFERVGVKERQAVHRDGDWHRTFHGWIVRSDGLLLFQLRSATKADYPNRFDVTAAGHYAAGETGLAGLREVTEELGIHVNPDQLQYGGIRVRVRRQPGLIDREFSEVYFIRDDRPWSAYHPARQEVDGLLAITIDDGLALFSDRLTAIHGLYFDAVSGRVDHRRVLRAEFLETRDPYFLTVTIMAGRFLKGQPIAV</sequence>
<proteinExistence type="predicted"/>
<dbReference type="Pfam" id="PF00293">
    <property type="entry name" value="NUDIX"/>
    <property type="match status" value="1"/>
</dbReference>
<organism evidence="2 3">
    <name type="scientific">Sulfobacillus acidophilus (strain ATCC 700253 / DSM 10332 / NAL)</name>
    <dbReference type="NCBI Taxonomy" id="679936"/>
    <lineage>
        <taxon>Bacteria</taxon>
        <taxon>Bacillati</taxon>
        <taxon>Bacillota</taxon>
        <taxon>Clostridia</taxon>
        <taxon>Eubacteriales</taxon>
        <taxon>Clostridiales Family XVII. Incertae Sedis</taxon>
        <taxon>Sulfobacillus</taxon>
    </lineage>
</organism>
<evidence type="ECO:0000313" key="3">
    <source>
        <dbReference type="Proteomes" id="UP000005439"/>
    </source>
</evidence>
<reference evidence="2 3" key="2">
    <citation type="journal article" date="2012" name="Stand. Genomic Sci.">
        <title>Complete genome sequence of the moderately thermophilic mineral-sulfide-oxidizing firmicute Sulfobacillus acidophilus type strain (NAL(T)).</title>
        <authorList>
            <person name="Anderson I."/>
            <person name="Chertkov O."/>
            <person name="Chen A."/>
            <person name="Saunders E."/>
            <person name="Lapidus A."/>
            <person name="Nolan M."/>
            <person name="Lucas S."/>
            <person name="Hammon N."/>
            <person name="Deshpande S."/>
            <person name="Cheng J.F."/>
            <person name="Han C."/>
            <person name="Tapia R."/>
            <person name="Goodwin L.A."/>
            <person name="Pitluck S."/>
            <person name="Liolios K."/>
            <person name="Pagani I."/>
            <person name="Ivanova N."/>
            <person name="Mikhailova N."/>
            <person name="Pati A."/>
            <person name="Palaniappan K."/>
            <person name="Land M."/>
            <person name="Pan C."/>
            <person name="Rohde M."/>
            <person name="Pukall R."/>
            <person name="Goker M."/>
            <person name="Detter J.C."/>
            <person name="Woyke T."/>
            <person name="Bristow J."/>
            <person name="Eisen J.A."/>
            <person name="Markowitz V."/>
            <person name="Hugenholtz P."/>
            <person name="Kyrpides N.C."/>
            <person name="Klenk H.P."/>
            <person name="Mavromatis K."/>
        </authorList>
    </citation>
    <scope>NUCLEOTIDE SEQUENCE [LARGE SCALE GENOMIC DNA]</scope>
    <source>
        <strain evidence="3">ATCC 700253 / DSM 10332 / NAL</strain>
    </source>
</reference>
<name>G8TWY1_SULAD</name>
<dbReference type="InterPro" id="IPR000086">
    <property type="entry name" value="NUDIX_hydrolase_dom"/>
</dbReference>
<dbReference type="STRING" id="679936.Sulac_0260"/>
<dbReference type="KEGG" id="sap:Sulac_0260"/>
<dbReference type="Gene3D" id="3.90.79.10">
    <property type="entry name" value="Nucleoside Triphosphate Pyrophosphohydrolase"/>
    <property type="match status" value="1"/>
</dbReference>
<dbReference type="EMBL" id="CP003179">
    <property type="protein sequence ID" value="AEW03829.1"/>
    <property type="molecule type" value="Genomic_DNA"/>
</dbReference>
<gene>
    <name evidence="2" type="ordered locus">Sulac_0260</name>
</gene>
<accession>G8TWY1</accession>
<reference evidence="3" key="1">
    <citation type="submission" date="2011-12" db="EMBL/GenBank/DDBJ databases">
        <title>The complete genome of chromosome of Sulfobacillus acidophilus DSM 10332.</title>
        <authorList>
            <person name="Lucas S."/>
            <person name="Han J."/>
            <person name="Lapidus A."/>
            <person name="Bruce D."/>
            <person name="Goodwin L."/>
            <person name="Pitluck S."/>
            <person name="Peters L."/>
            <person name="Kyrpides N."/>
            <person name="Mavromatis K."/>
            <person name="Ivanova N."/>
            <person name="Mikhailova N."/>
            <person name="Chertkov O."/>
            <person name="Saunders E."/>
            <person name="Detter J.C."/>
            <person name="Tapia R."/>
            <person name="Han C."/>
            <person name="Land M."/>
            <person name="Hauser L."/>
            <person name="Markowitz V."/>
            <person name="Cheng J.-F."/>
            <person name="Hugenholtz P."/>
            <person name="Woyke T."/>
            <person name="Wu D."/>
            <person name="Pukall R."/>
            <person name="Gehrich-Schroeter G."/>
            <person name="Schneider S."/>
            <person name="Klenk H.-P."/>
            <person name="Eisen J.A."/>
        </authorList>
    </citation>
    <scope>NUCLEOTIDE SEQUENCE [LARGE SCALE GENOMIC DNA]</scope>
    <source>
        <strain evidence="3">ATCC 700253 / DSM 10332 / NAL</strain>
    </source>
</reference>
<keyword evidence="3" id="KW-1185">Reference proteome</keyword>
<evidence type="ECO:0000259" key="1">
    <source>
        <dbReference type="PROSITE" id="PS51462"/>
    </source>
</evidence>
<evidence type="ECO:0000313" key="2">
    <source>
        <dbReference type="EMBL" id="AEW03829.1"/>
    </source>
</evidence>
<dbReference type="InterPro" id="IPR015797">
    <property type="entry name" value="NUDIX_hydrolase-like_dom_sf"/>
</dbReference>
<dbReference type="AlphaFoldDB" id="G8TWY1"/>
<dbReference type="PANTHER" id="PTHR10885">
    <property type="entry name" value="ISOPENTENYL-DIPHOSPHATE DELTA-ISOMERASE"/>
    <property type="match status" value="1"/>
</dbReference>
<dbReference type="SUPFAM" id="SSF55811">
    <property type="entry name" value="Nudix"/>
    <property type="match status" value="1"/>
</dbReference>
<dbReference type="PATRIC" id="fig|679936.5.peg.265"/>
<keyword evidence="2" id="KW-0378">Hydrolase</keyword>
<dbReference type="GO" id="GO:0016787">
    <property type="term" value="F:hydrolase activity"/>
    <property type="evidence" value="ECO:0007669"/>
    <property type="project" value="UniProtKB-KW"/>
</dbReference>